<gene>
    <name evidence="2" type="ORF">SDC9_184300</name>
</gene>
<keyword evidence="1" id="KW-0472">Membrane</keyword>
<comment type="caution">
    <text evidence="2">The sequence shown here is derived from an EMBL/GenBank/DDBJ whole genome shotgun (WGS) entry which is preliminary data.</text>
</comment>
<organism evidence="2">
    <name type="scientific">bioreactor metagenome</name>
    <dbReference type="NCBI Taxonomy" id="1076179"/>
    <lineage>
        <taxon>unclassified sequences</taxon>
        <taxon>metagenomes</taxon>
        <taxon>ecological metagenomes</taxon>
    </lineage>
</organism>
<dbReference type="AlphaFoldDB" id="A0A645HF48"/>
<dbReference type="EMBL" id="VSSQ01091132">
    <property type="protein sequence ID" value="MPN36789.1"/>
    <property type="molecule type" value="Genomic_DNA"/>
</dbReference>
<reference evidence="2" key="1">
    <citation type="submission" date="2019-08" db="EMBL/GenBank/DDBJ databases">
        <authorList>
            <person name="Kucharzyk K."/>
            <person name="Murdoch R.W."/>
            <person name="Higgins S."/>
            <person name="Loffler F."/>
        </authorList>
    </citation>
    <scope>NUCLEOTIDE SEQUENCE</scope>
</reference>
<name>A0A645HF48_9ZZZZ</name>
<evidence type="ECO:0000313" key="2">
    <source>
        <dbReference type="EMBL" id="MPN36789.1"/>
    </source>
</evidence>
<keyword evidence="1" id="KW-1133">Transmembrane helix</keyword>
<evidence type="ECO:0000256" key="1">
    <source>
        <dbReference type="SAM" id="Phobius"/>
    </source>
</evidence>
<feature type="transmembrane region" description="Helical" evidence="1">
    <location>
        <begin position="82"/>
        <end position="100"/>
    </location>
</feature>
<accession>A0A645HF48</accession>
<protein>
    <submittedName>
        <fullName evidence="2">Uncharacterized protein</fullName>
    </submittedName>
</protein>
<sequence length="105" mass="12395">MSNKIKKYFQIAEFFILFIKFLSPVFPYLRYAKLNRLNNAINRHKFSYGNKRYILGLPSRAFSSGGYIRHYFKVRFTHSNHLGYGLVNFCCGSICTPLSFDWMMA</sequence>
<feature type="transmembrane region" description="Helical" evidence="1">
    <location>
        <begin position="12"/>
        <end position="29"/>
    </location>
</feature>
<proteinExistence type="predicted"/>
<keyword evidence="1" id="KW-0812">Transmembrane</keyword>